<keyword evidence="4" id="KW-0732">Signal</keyword>
<feature type="compositionally biased region" description="Basic and acidic residues" evidence="2">
    <location>
        <begin position="2760"/>
        <end position="2783"/>
    </location>
</feature>
<keyword evidence="6" id="KW-1185">Reference proteome</keyword>
<feature type="transmembrane region" description="Helical" evidence="3">
    <location>
        <begin position="2827"/>
        <end position="2845"/>
    </location>
</feature>
<feature type="coiled-coil region" evidence="1">
    <location>
        <begin position="1300"/>
        <end position="1327"/>
    </location>
</feature>
<gene>
    <name evidence="5" type="ORF">PGABG01_1250800</name>
</gene>
<keyword evidence="3" id="KW-0472">Membrane</keyword>
<evidence type="ECO:0000256" key="2">
    <source>
        <dbReference type="SAM" id="MobiDB-lite"/>
    </source>
</evidence>
<feature type="coiled-coil region" evidence="1">
    <location>
        <begin position="1406"/>
        <end position="1466"/>
    </location>
</feature>
<feature type="coiled-coil region" evidence="1">
    <location>
        <begin position="778"/>
        <end position="835"/>
    </location>
</feature>
<organism evidence="5 6">
    <name type="scientific">Plasmodium gaboni</name>
    <dbReference type="NCBI Taxonomy" id="647221"/>
    <lineage>
        <taxon>Eukaryota</taxon>
        <taxon>Sar</taxon>
        <taxon>Alveolata</taxon>
        <taxon>Apicomplexa</taxon>
        <taxon>Aconoidasida</taxon>
        <taxon>Haemosporida</taxon>
        <taxon>Plasmodiidae</taxon>
        <taxon>Plasmodium</taxon>
        <taxon>Plasmodium (Laverania)</taxon>
    </lineage>
</organism>
<feature type="region of interest" description="Disordered" evidence="2">
    <location>
        <begin position="2725"/>
        <end position="2790"/>
    </location>
</feature>
<feature type="compositionally biased region" description="Acidic residues" evidence="2">
    <location>
        <begin position="2733"/>
        <end position="2746"/>
    </location>
</feature>
<evidence type="ECO:0000313" key="6">
    <source>
        <dbReference type="Proteomes" id="UP000831156"/>
    </source>
</evidence>
<proteinExistence type="predicted"/>
<reference evidence="5" key="1">
    <citation type="submission" date="2016-09" db="EMBL/GenBank/DDBJ databases">
        <authorList>
            <consortium name="Pathogen Informatics"/>
            <person name="Sun Q."/>
            <person name="Inoue M."/>
        </authorList>
    </citation>
    <scope>NUCLEOTIDE SEQUENCE</scope>
</reference>
<feature type="signal peptide" evidence="4">
    <location>
        <begin position="1"/>
        <end position="24"/>
    </location>
</feature>
<protein>
    <submittedName>
        <fullName evidence="5">Reticulocyte binding protein homologue 3, putative</fullName>
    </submittedName>
</protein>
<feature type="compositionally biased region" description="Basic residues" evidence="2">
    <location>
        <begin position="89"/>
        <end position="98"/>
    </location>
</feature>
<evidence type="ECO:0000256" key="1">
    <source>
        <dbReference type="SAM" id="Coils"/>
    </source>
</evidence>
<dbReference type="Proteomes" id="UP000831156">
    <property type="component" value="Chromosome 12"/>
</dbReference>
<feature type="coiled-coil region" evidence="1">
    <location>
        <begin position="1211"/>
        <end position="1256"/>
    </location>
</feature>
<keyword evidence="3" id="KW-1133">Transmembrane helix</keyword>
<dbReference type="EMBL" id="LT969435">
    <property type="protein sequence ID" value="SOV16863.1"/>
    <property type="molecule type" value="Genomic_DNA"/>
</dbReference>
<evidence type="ECO:0000313" key="5">
    <source>
        <dbReference type="EMBL" id="SOV16863.1"/>
    </source>
</evidence>
<feature type="region of interest" description="Disordered" evidence="2">
    <location>
        <begin position="65"/>
        <end position="102"/>
    </location>
</feature>
<sequence>MRKGLIYRTILCNILLILIEKSHQNNIYKVKGNNENFEFSHLNFFSKNNEGLKFSKKKFSKGVNLSPEKYSNNNNDNDYSYKYYDSNSRRKRDNKKNKPSSNLFRPNLFVTLNERGFSNHPTHASFINKIKVTGPNEVNNNPMSFIIKSLSDDLRNNNIIENEDPKLLDDNNLYQIDMIDENGNLKFSLYPHYVNINACKEMIHYSTYYNEETEFMNSSLYKILEPLSKYMHEIKSKCLNEKNNLLNEIHNLENPKYYKNNEQDIYEKNIKNYQLLRNNFENCLNKYNENINKKIYEMNTNIRNMLSHRICINNTCDLKNYNLIVELYLYHINELPEKTYHNHLNHAKELLEFSSNAINDMDKSILGHKEILHSISFVQLEIQDIIKRYKFHLNHSNKGISEIKHISTNQARLSNINKTILMNKSFELAKTFSNFKISTEILDMLNNLLNKKKGILQELLNSLMEDIKIQLNRILSPNNLDSKYENIRSKANTTLKAAEKCLSENKWKIKDYEMVSTLEMINVKNSGYEKLYILEKSINKLKKLLNDINIKFEIIKDAKIKLGGLDENKSTDINGQKKNIMNLLHIIESIKENDKIQNLEHYFIDINNINSEINLLIENIENSLSQLMKLQEDEDNKNTLIIEIKSKMDSIKEKLKHMYDIIHINDTINNTVLEVEKIIDENSLVLNDYITKKNNILDNINIINKNFFHNNNNDNNNINNTHHHHYNNLKNFVKDRKNFIDKNVNYIYEYHTTQDINIMLNNTVTEYKKLEFMNSEVFDNVSKKLKEELQNLVTLKERLMNMKQNVLKIDPLKNLNRLLEKYEELKKVINEYSDEQPKLDDFKKKMEIRLNEFITDLNKNDQTLDDGKNIYDQFVEYKEQLLIKKRIIINNEIVIINDEVKKIKDQLKSHNILSYKLENDSTVDVDTSEENTPNSNVPLAVSNSSSIFSTYKPSELNKLIDFFSEKGNEVNIESKIKQDESIFIEKNKIFDDIIKDIELYNKKNNAIKILNKAINGSMNNLSIIDAAIKNKHRIENKLSQRSYLIQTDNFIDIYEKIFLKGILNKGLVETENRLSNTYMNDLKVEAQKQNAHYNELKKNINTYDDAFLEKLMGDNYEWEVLKIELNGLNINYNILQKNIDTLIIKPYIDQIDHITLLIKSLKHKIDNKIKKTINTLERFKEFVQNNFNTKNIKLDENNTNNGYNNGESNHKKILEDKKEDLYKNIDEQKYEVEKLRINLEENMNKTKHEIENMNISYGIKKNNLIDIYESMNDILNSIITMNEELYKLKNVDDLKILYEIILIEEINEKIRNEIKEATVELVEIELYKRKIALSMKNSISEDISKLTPFKYNEIYDMCINKGKNIKELYEKASSLLEDSCKHKNMDIIKKNKSVLDEYLKTTIENNNDIKNNLTTLKNIYSILQNNEFDAVTRYVLENSNKCEYYAKELELELEKENSLTKKMKLKIKNAEEYKNIALGTRKHESIDIYIRNIKTIKQEISNIQSDIMKCIKNSYDNKTKSILHFENVHRGTYLFNILNEKKNVVPGSSEHENTSSQNESENVIDYYQKCITYSEEASNNYIEISSRKDSLLQFENEITNILNDVLIFNMKKTLENKMDSVNNILEDMKLTASIINQKSNLLSEKIRVLRNHKNIKDDEELLNNEKSKIAYEQFELYMGKLEYGISDINRLNAKAQKIFDKAQFLMKPMLDMSLIFNNKNLEELRNKEEIYMENIEYIQDEEKHIKYELAKLNEVIEFVDKIEKLLNKYRKYYEQGNLENTYKNSNKIKGRIEETKDSLNILVTIFSSIKNSTYLKKHTVKMEDLNSYINKVNGIYDKFMDSYKLLQKAIIESSSDNTGYEELKEVNGNIQKFEINLVKAEEDMKLYWNSIKKDVYNKLIYYIKDMLLELDKRCKSVDKILNEGFEFINKCSQDSNAMDDDNSIYNELNKAINKYKEIHAESNFVCKNEAESLFGIIVKSSNIIGMKIITGLGLELTEEVDLGTMSLLNSSLHFHTESINKLDSATESKVYEKINDCLKSGLDIVKYSFDVEKKKRKINSIMEEINNVHFHITMKIGLSNMINDSRNKISTVLNKIYVSLNKIKNVKEMTCDDRSYHMLMEKDEYNKLKEYYKNYNEDKTNILNKLNTNKLKDDLNTCKKSLDELQNTMKNTIEEESSKKVIKDIKKSYDEINERISNTEKDAEEINVVLEELVKRQNKCKESWYTSLIGKVNTKISFDKKRFLDRQQISQSFLDSMKMNFNMINKMINKINNHFEKNQINSYSLGSVEKTMNYINDSKEKGNTVISLIDDMTKILSIDNNNNNNNDNNNDIIDLIKNNKENLLNNYSELGTKEKDLENIYLRIFFSKLEEIEKSSEKYFSISKAFNDVVKYQGQKLSDNIKKMNSIKNIIEDKENILNNINNKFTLENIKEFNKAYDNILFHMRDLYDLEEAKYDVGRKLNIYIEYIYHIRNKSNNLMNNFHDIKSTEYIMIHETDQLKNDINEYMNKINTNINNTNKELDIILRNIKINNNVVNNNHQIKKVIDNFWMHLDSIKSNFSKFLPEGEKLVLIKNYLNDIKNIMNEIMGKEQVDDSIKTCSKKLDIELDKINKMKQNNAITDDMVENLFSVKDKYKNEFLLTNDILKRVQNKNDEMNKVYKTLTVNTDNNENKIALKYLSDVNALINEIKLSVSTMENFLKIVDGKTKNFEMYRDRKLYSNHPVTLSSDGKFDIEDEEEEEEDEVNVEDEKNISSSQDTTLSHHEVENKNEKEKESDQPNDKTNRGQLLNEEYVKVKEHRRENSNKGKHRFNYNNYSNKGFDYSKIKYASGFVVGLIICSSVGFIFRKEKHKDEVDFNGNAEDFQFAKTNNIAEKEELIEVPFNENDYI</sequence>
<keyword evidence="1" id="KW-0175">Coiled coil</keyword>
<keyword evidence="3" id="KW-0812">Transmembrane</keyword>
<feature type="chain" id="PRO_5045778026" evidence="4">
    <location>
        <begin position="25"/>
        <end position="2888"/>
    </location>
</feature>
<name>A0ABY1US02_9APIC</name>
<feature type="coiled-coil region" evidence="1">
    <location>
        <begin position="606"/>
        <end position="637"/>
    </location>
</feature>
<feature type="compositionally biased region" description="Low complexity" evidence="2">
    <location>
        <begin position="69"/>
        <end position="86"/>
    </location>
</feature>
<evidence type="ECO:0000256" key="3">
    <source>
        <dbReference type="SAM" id="Phobius"/>
    </source>
</evidence>
<evidence type="ECO:0000256" key="4">
    <source>
        <dbReference type="SAM" id="SignalP"/>
    </source>
</evidence>
<accession>A0ABY1US02</accession>
<feature type="coiled-coil region" evidence="1">
    <location>
        <begin position="2148"/>
        <end position="2216"/>
    </location>
</feature>